<organism evidence="2 3">
    <name type="scientific">Tanacetum coccineum</name>
    <dbReference type="NCBI Taxonomy" id="301880"/>
    <lineage>
        <taxon>Eukaryota</taxon>
        <taxon>Viridiplantae</taxon>
        <taxon>Streptophyta</taxon>
        <taxon>Embryophyta</taxon>
        <taxon>Tracheophyta</taxon>
        <taxon>Spermatophyta</taxon>
        <taxon>Magnoliopsida</taxon>
        <taxon>eudicotyledons</taxon>
        <taxon>Gunneridae</taxon>
        <taxon>Pentapetalae</taxon>
        <taxon>asterids</taxon>
        <taxon>campanulids</taxon>
        <taxon>Asterales</taxon>
        <taxon>Asteraceae</taxon>
        <taxon>Asteroideae</taxon>
        <taxon>Anthemideae</taxon>
        <taxon>Anthemidinae</taxon>
        <taxon>Tanacetum</taxon>
    </lineage>
</organism>
<dbReference type="EMBL" id="BQNB010012454">
    <property type="protein sequence ID" value="GJT03759.1"/>
    <property type="molecule type" value="Genomic_DNA"/>
</dbReference>
<evidence type="ECO:0000313" key="2">
    <source>
        <dbReference type="EMBL" id="GJT03759.1"/>
    </source>
</evidence>
<proteinExistence type="predicted"/>
<evidence type="ECO:0000256" key="1">
    <source>
        <dbReference type="SAM" id="MobiDB-lite"/>
    </source>
</evidence>
<evidence type="ECO:0000313" key="3">
    <source>
        <dbReference type="Proteomes" id="UP001151760"/>
    </source>
</evidence>
<reference evidence="2" key="2">
    <citation type="submission" date="2022-01" db="EMBL/GenBank/DDBJ databases">
        <authorList>
            <person name="Yamashiro T."/>
            <person name="Shiraishi A."/>
            <person name="Satake H."/>
            <person name="Nakayama K."/>
        </authorList>
    </citation>
    <scope>NUCLEOTIDE SEQUENCE</scope>
</reference>
<protein>
    <submittedName>
        <fullName evidence="2">Uncharacterized protein</fullName>
    </submittedName>
</protein>
<keyword evidence="3" id="KW-1185">Reference proteome</keyword>
<comment type="caution">
    <text evidence="2">The sequence shown here is derived from an EMBL/GenBank/DDBJ whole genome shotgun (WGS) entry which is preliminary data.</text>
</comment>
<name>A0ABQ5AS51_9ASTR</name>
<accession>A0ABQ5AS51</accession>
<feature type="region of interest" description="Disordered" evidence="1">
    <location>
        <begin position="61"/>
        <end position="90"/>
    </location>
</feature>
<dbReference type="Proteomes" id="UP001151760">
    <property type="component" value="Unassembled WGS sequence"/>
</dbReference>
<gene>
    <name evidence="2" type="ORF">Tco_0838221</name>
</gene>
<reference evidence="2" key="1">
    <citation type="journal article" date="2022" name="Int. J. Mol. Sci.">
        <title>Draft Genome of Tanacetum Coccineum: Genomic Comparison of Closely Related Tanacetum-Family Plants.</title>
        <authorList>
            <person name="Yamashiro T."/>
            <person name="Shiraishi A."/>
            <person name="Nakayama K."/>
            <person name="Satake H."/>
        </authorList>
    </citation>
    <scope>NUCLEOTIDE SEQUENCE</scope>
</reference>
<sequence>MTNKIDIVLKAITEQIEGTLPSDTVKNPKLSALPVLSAHSYPTTIPQCSTQIHGSINAITVQPMQQSDSHNDKTKDNEEEEKDSTENNQPILPYPLISFITEKVLKFNSLFESLGLVPSSPSAELVCPKAEDGNVMFIKIIPKDDNSYEEEMQEYKKWSISTYSRLEVNSRITSTSCVAQSFQYFYGTPSL</sequence>